<accession>A0A6I3IXC1</accession>
<evidence type="ECO:0000313" key="5">
    <source>
        <dbReference type="Proteomes" id="UP000431092"/>
    </source>
</evidence>
<dbReference type="Gene3D" id="2.70.70.10">
    <property type="entry name" value="Glucose Permease (Domain IIA)"/>
    <property type="match status" value="1"/>
</dbReference>
<dbReference type="RefSeq" id="WP_154592874.1">
    <property type="nucleotide sequence ID" value="NZ_WLVL01000021.1"/>
</dbReference>
<dbReference type="PANTHER" id="PTHR21666:SF270">
    <property type="entry name" value="MUREIN HYDROLASE ACTIVATOR ENVC"/>
    <property type="match status" value="1"/>
</dbReference>
<reference evidence="4 5" key="1">
    <citation type="submission" date="2019-11" db="EMBL/GenBank/DDBJ databases">
        <title>Whole genome sequencing identifies a novel species of the genus Arsenicicoccus isolated from human blood.</title>
        <authorList>
            <person name="Jeong J.H."/>
            <person name="Kweon O.J."/>
            <person name="Kim H.R."/>
            <person name="Kim T.-H."/>
            <person name="Ha S.-M."/>
            <person name="Lee M.-K."/>
        </authorList>
    </citation>
    <scope>NUCLEOTIDE SEQUENCE [LARGE SCALE GENOMIC DNA]</scope>
    <source>
        <strain evidence="4 5">MKL-02</strain>
    </source>
</reference>
<dbReference type="InterPro" id="IPR050570">
    <property type="entry name" value="Cell_wall_metabolism_enzyme"/>
</dbReference>
<dbReference type="EMBL" id="WLVL01000021">
    <property type="protein sequence ID" value="MTB71556.1"/>
    <property type="molecule type" value="Genomic_DNA"/>
</dbReference>
<dbReference type="PROSITE" id="PS51257">
    <property type="entry name" value="PROKAR_LIPOPROTEIN"/>
    <property type="match status" value="1"/>
</dbReference>
<dbReference type="GO" id="GO:0004222">
    <property type="term" value="F:metalloendopeptidase activity"/>
    <property type="evidence" value="ECO:0007669"/>
    <property type="project" value="TreeGrafter"/>
</dbReference>
<dbReference type="CDD" id="cd12797">
    <property type="entry name" value="M23_peptidase"/>
    <property type="match status" value="1"/>
</dbReference>
<feature type="region of interest" description="Disordered" evidence="1">
    <location>
        <begin position="21"/>
        <end position="85"/>
    </location>
</feature>
<evidence type="ECO:0000259" key="3">
    <source>
        <dbReference type="Pfam" id="PF01551"/>
    </source>
</evidence>
<dbReference type="SUPFAM" id="SSF51261">
    <property type="entry name" value="Duplicated hybrid motif"/>
    <property type="match status" value="1"/>
</dbReference>
<comment type="caution">
    <text evidence="4">The sequence shown here is derived from an EMBL/GenBank/DDBJ whole genome shotgun (WGS) entry which is preliminary data.</text>
</comment>
<proteinExistence type="predicted"/>
<feature type="domain" description="M23ase beta-sheet core" evidence="3">
    <location>
        <begin position="137"/>
        <end position="235"/>
    </location>
</feature>
<keyword evidence="5" id="KW-1185">Reference proteome</keyword>
<feature type="signal peptide" evidence="2">
    <location>
        <begin position="1"/>
        <end position="23"/>
    </location>
</feature>
<dbReference type="Pfam" id="PF01551">
    <property type="entry name" value="Peptidase_M23"/>
    <property type="match status" value="1"/>
</dbReference>
<name>A0A6I3IXC1_9MICO</name>
<dbReference type="PANTHER" id="PTHR21666">
    <property type="entry name" value="PEPTIDASE-RELATED"/>
    <property type="match status" value="1"/>
</dbReference>
<gene>
    <name evidence="4" type="ORF">GGG17_06140</name>
</gene>
<evidence type="ECO:0000256" key="2">
    <source>
        <dbReference type="SAM" id="SignalP"/>
    </source>
</evidence>
<evidence type="ECO:0000313" key="4">
    <source>
        <dbReference type="EMBL" id="MTB71556.1"/>
    </source>
</evidence>
<dbReference type="AlphaFoldDB" id="A0A6I3IXC1"/>
<organism evidence="4 5">
    <name type="scientific">Arsenicicoccus cauae</name>
    <dbReference type="NCBI Taxonomy" id="2663847"/>
    <lineage>
        <taxon>Bacteria</taxon>
        <taxon>Bacillati</taxon>
        <taxon>Actinomycetota</taxon>
        <taxon>Actinomycetes</taxon>
        <taxon>Micrococcales</taxon>
        <taxon>Intrasporangiaceae</taxon>
        <taxon>Arsenicicoccus</taxon>
    </lineage>
</organism>
<protein>
    <submittedName>
        <fullName evidence="4">Peptidoglycan DD-metalloendopeptidase family protein</fullName>
    </submittedName>
</protein>
<dbReference type="InterPro" id="IPR016047">
    <property type="entry name" value="M23ase_b-sheet_dom"/>
</dbReference>
<evidence type="ECO:0000256" key="1">
    <source>
        <dbReference type="SAM" id="MobiDB-lite"/>
    </source>
</evidence>
<sequence>MRAITALTALTALTATTALTACAPPDPTPTPTRLEITVPGDTPPAARDLSADSPAASAPSTPSMTSAPSTASTATGSPSTTAVLPAGLDPANRFYDTDRSLHRSPWFAGAWPVMVPYGCTTAPSYRADPRCPGGQGFHHGTDVALPCGTVITAGHAGTVVDPAVPRRPGPAYGPLALRVRSADGTRDTLVGHARRLLVSPGQRVEPGTPLAEAGNLGAPDGCHLHLEVRAAGGAVETATDPSPVLRLVSASAPDGD</sequence>
<keyword evidence="2" id="KW-0732">Signal</keyword>
<feature type="chain" id="PRO_5026005497" evidence="2">
    <location>
        <begin position="24"/>
        <end position="256"/>
    </location>
</feature>
<dbReference type="Proteomes" id="UP000431092">
    <property type="component" value="Unassembled WGS sequence"/>
</dbReference>
<dbReference type="InterPro" id="IPR011055">
    <property type="entry name" value="Dup_hybrid_motif"/>
</dbReference>
<feature type="compositionally biased region" description="Low complexity" evidence="1">
    <location>
        <begin position="43"/>
        <end position="82"/>
    </location>
</feature>